<dbReference type="RefSeq" id="WP_104839337.1">
    <property type="nucleotide sequence ID" value="NZ_CP024307.1"/>
</dbReference>
<reference evidence="5 6" key="1">
    <citation type="submission" date="2017-10" db="EMBL/GenBank/DDBJ databases">
        <title>Analysis of the genome sequences of Rhizobium populations associated to common bean (phaseolus vulgaris).</title>
        <authorList>
            <person name="Bustos P."/>
            <person name="Santamaria R.I."/>
            <person name="Miranda-Sanchez F."/>
            <person name="Perez-Carrascal O."/>
            <person name="Juarez S."/>
            <person name="Lozano L."/>
            <person name="Martinez-Flores I."/>
            <person name="Vinuesa P."/>
            <person name="Martinez-Romero E."/>
            <person name="Cevallos M.A."/>
            <person name="Romero D."/>
            <person name="Davila G."/>
            <person name="Gonzalez V."/>
        </authorList>
    </citation>
    <scope>NUCLEOTIDE SEQUENCE [LARGE SCALE GENOMIC DNA]</scope>
    <source>
        <strain evidence="5 6">NXT3</strain>
    </source>
</reference>
<gene>
    <name evidence="5" type="ORF">NXT3_CH02198</name>
</gene>
<dbReference type="Gene3D" id="1.10.10.10">
    <property type="entry name" value="Winged helix-like DNA-binding domain superfamily/Winged helix DNA-binding domain"/>
    <property type="match status" value="1"/>
</dbReference>
<dbReference type="InterPro" id="IPR036390">
    <property type="entry name" value="WH_DNA-bd_sf"/>
</dbReference>
<keyword evidence="1" id="KW-0805">Transcription regulation</keyword>
<dbReference type="Pfam" id="PF12840">
    <property type="entry name" value="HTH_20"/>
    <property type="match status" value="1"/>
</dbReference>
<protein>
    <submittedName>
        <fullName evidence="5">ArsR family transcriptional regulator protein</fullName>
    </submittedName>
</protein>
<organism evidence="5 6">
    <name type="scientific">Rhizobium fredii</name>
    <name type="common">Sinorhizobium fredii</name>
    <dbReference type="NCBI Taxonomy" id="380"/>
    <lineage>
        <taxon>Bacteria</taxon>
        <taxon>Pseudomonadati</taxon>
        <taxon>Pseudomonadota</taxon>
        <taxon>Alphaproteobacteria</taxon>
        <taxon>Hyphomicrobiales</taxon>
        <taxon>Rhizobiaceae</taxon>
        <taxon>Sinorhizobium/Ensifer group</taxon>
        <taxon>Sinorhizobium</taxon>
    </lineage>
</organism>
<dbReference type="GO" id="GO:0003677">
    <property type="term" value="F:DNA binding"/>
    <property type="evidence" value="ECO:0007669"/>
    <property type="project" value="UniProtKB-KW"/>
</dbReference>
<evidence type="ECO:0000259" key="4">
    <source>
        <dbReference type="PROSITE" id="PS50987"/>
    </source>
</evidence>
<dbReference type="InterPro" id="IPR051081">
    <property type="entry name" value="HTH_MetalResp_TranReg"/>
</dbReference>
<evidence type="ECO:0000256" key="3">
    <source>
        <dbReference type="ARBA" id="ARBA00023163"/>
    </source>
</evidence>
<name>A0A2L0H5M5_RHIFR</name>
<keyword evidence="3" id="KW-0804">Transcription</keyword>
<accession>A0A2L0H5M5</accession>
<dbReference type="Proteomes" id="UP000239340">
    <property type="component" value="Chromosome"/>
</dbReference>
<dbReference type="PROSITE" id="PS50987">
    <property type="entry name" value="HTH_ARSR_2"/>
    <property type="match status" value="1"/>
</dbReference>
<dbReference type="EMBL" id="CP024307">
    <property type="protein sequence ID" value="AUX76763.1"/>
    <property type="molecule type" value="Genomic_DNA"/>
</dbReference>
<keyword evidence="2" id="KW-0238">DNA-binding</keyword>
<feature type="domain" description="HTH arsR-type" evidence="4">
    <location>
        <begin position="1"/>
        <end position="89"/>
    </location>
</feature>
<dbReference type="NCBIfam" id="NF033788">
    <property type="entry name" value="HTH_metalloreg"/>
    <property type="match status" value="1"/>
</dbReference>
<dbReference type="PANTHER" id="PTHR33154:SF33">
    <property type="entry name" value="TRANSCRIPTIONAL REPRESSOR SDPR"/>
    <property type="match status" value="1"/>
</dbReference>
<dbReference type="PRINTS" id="PR00778">
    <property type="entry name" value="HTHARSR"/>
</dbReference>
<dbReference type="InterPro" id="IPR001845">
    <property type="entry name" value="HTH_ArsR_DNA-bd_dom"/>
</dbReference>
<dbReference type="GO" id="GO:0003700">
    <property type="term" value="F:DNA-binding transcription factor activity"/>
    <property type="evidence" value="ECO:0007669"/>
    <property type="project" value="InterPro"/>
</dbReference>
<evidence type="ECO:0000313" key="6">
    <source>
        <dbReference type="Proteomes" id="UP000239340"/>
    </source>
</evidence>
<evidence type="ECO:0000313" key="5">
    <source>
        <dbReference type="EMBL" id="AUX76763.1"/>
    </source>
</evidence>
<dbReference type="AlphaFoldDB" id="A0A2L0H5M5"/>
<dbReference type="InterPro" id="IPR036388">
    <property type="entry name" value="WH-like_DNA-bd_sf"/>
</dbReference>
<proteinExistence type="predicted"/>
<dbReference type="CDD" id="cd00090">
    <property type="entry name" value="HTH_ARSR"/>
    <property type="match status" value="1"/>
</dbReference>
<dbReference type="InterPro" id="IPR011991">
    <property type="entry name" value="ArsR-like_HTH"/>
</dbReference>
<evidence type="ECO:0000256" key="1">
    <source>
        <dbReference type="ARBA" id="ARBA00023015"/>
    </source>
</evidence>
<dbReference type="SUPFAM" id="SSF46785">
    <property type="entry name" value="Winged helix' DNA-binding domain"/>
    <property type="match status" value="1"/>
</dbReference>
<dbReference type="PANTHER" id="PTHR33154">
    <property type="entry name" value="TRANSCRIPTIONAL REGULATOR, ARSR FAMILY"/>
    <property type="match status" value="1"/>
</dbReference>
<dbReference type="SMART" id="SM00418">
    <property type="entry name" value="HTH_ARSR"/>
    <property type="match status" value="1"/>
</dbReference>
<evidence type="ECO:0000256" key="2">
    <source>
        <dbReference type="ARBA" id="ARBA00023125"/>
    </source>
</evidence>
<sequence length="106" mass="11997">MTYEARVFAALADPTRRAIFERLAARGQSVSELSRTMPVSQPAISQHLKVLKETRLIREEPAGVRRIYSIDPVGLGPLRQWLDRFWTDQLAAFKSNVEAAADQDKD</sequence>